<organism evidence="2 3">
    <name type="scientific">Acer yangbiense</name>
    <dbReference type="NCBI Taxonomy" id="1000413"/>
    <lineage>
        <taxon>Eukaryota</taxon>
        <taxon>Viridiplantae</taxon>
        <taxon>Streptophyta</taxon>
        <taxon>Embryophyta</taxon>
        <taxon>Tracheophyta</taxon>
        <taxon>Spermatophyta</taxon>
        <taxon>Magnoliopsida</taxon>
        <taxon>eudicotyledons</taxon>
        <taxon>Gunneridae</taxon>
        <taxon>Pentapetalae</taxon>
        <taxon>rosids</taxon>
        <taxon>malvids</taxon>
        <taxon>Sapindales</taxon>
        <taxon>Sapindaceae</taxon>
        <taxon>Hippocastanoideae</taxon>
        <taxon>Acereae</taxon>
        <taxon>Acer</taxon>
    </lineage>
</organism>
<name>A0A5C7IEI1_9ROSI</name>
<sequence length="167" mass="18466">MIGVFTQRNSCKCTTSRITAETTKKTLNPRISFSAIHNINSLIFRGCSQNQRCAQMNYVDEDGTSGSGDDTNMLDGHSKRQPVTPSSSGSRKRSRKTAGDAVVDAMLEIATASKMRAAAIMKNEERFSISRCIKVLDEMQGIDQRIYSLALDLFENPNAKEIFITGF</sequence>
<evidence type="ECO:0000313" key="2">
    <source>
        <dbReference type="EMBL" id="TXG67352.1"/>
    </source>
</evidence>
<reference evidence="3" key="1">
    <citation type="journal article" date="2019" name="Gigascience">
        <title>De novo genome assembly of the endangered Acer yangbiense, a plant species with extremely small populations endemic to Yunnan Province, China.</title>
        <authorList>
            <person name="Yang J."/>
            <person name="Wariss H.M."/>
            <person name="Tao L."/>
            <person name="Zhang R."/>
            <person name="Yun Q."/>
            <person name="Hollingsworth P."/>
            <person name="Dao Z."/>
            <person name="Luo G."/>
            <person name="Guo H."/>
            <person name="Ma Y."/>
            <person name="Sun W."/>
        </authorList>
    </citation>
    <scope>NUCLEOTIDE SEQUENCE [LARGE SCALE GENOMIC DNA]</scope>
    <source>
        <strain evidence="3">cv. Malutang</strain>
    </source>
</reference>
<protein>
    <submittedName>
        <fullName evidence="2">Uncharacterized protein</fullName>
    </submittedName>
</protein>
<proteinExistence type="predicted"/>
<dbReference type="PANTHER" id="PTHR34395:SF15">
    <property type="entry name" value="OS09G0292400 PROTEIN"/>
    <property type="match status" value="1"/>
</dbReference>
<accession>A0A5C7IEI1</accession>
<feature type="region of interest" description="Disordered" evidence="1">
    <location>
        <begin position="59"/>
        <end position="99"/>
    </location>
</feature>
<dbReference type="OrthoDB" id="1921318at2759"/>
<evidence type="ECO:0000313" key="3">
    <source>
        <dbReference type="Proteomes" id="UP000323000"/>
    </source>
</evidence>
<gene>
    <name evidence="2" type="ORF">EZV62_008627</name>
</gene>
<comment type="caution">
    <text evidence="2">The sequence shown here is derived from an EMBL/GenBank/DDBJ whole genome shotgun (WGS) entry which is preliminary data.</text>
</comment>
<keyword evidence="3" id="KW-1185">Reference proteome</keyword>
<evidence type="ECO:0000256" key="1">
    <source>
        <dbReference type="SAM" id="MobiDB-lite"/>
    </source>
</evidence>
<dbReference type="EMBL" id="VAHF01000003">
    <property type="protein sequence ID" value="TXG67352.1"/>
    <property type="molecule type" value="Genomic_DNA"/>
</dbReference>
<dbReference type="Proteomes" id="UP000323000">
    <property type="component" value="Chromosome 3"/>
</dbReference>
<dbReference type="AlphaFoldDB" id="A0A5C7IEI1"/>
<dbReference type="PANTHER" id="PTHR34395">
    <property type="entry name" value="OS11G0427500 PROTEIN"/>
    <property type="match status" value="1"/>
</dbReference>